<evidence type="ECO:0000313" key="13">
    <source>
        <dbReference type="Proteomes" id="UP000593580"/>
    </source>
</evidence>
<keyword evidence="13" id="KW-1185">Reference proteome</keyword>
<dbReference type="PANTHER" id="PTHR34982">
    <property type="entry name" value="YOP PROTEINS TRANSLOCATION PROTEIN L"/>
    <property type="match status" value="1"/>
</dbReference>
<keyword evidence="6" id="KW-0963">Cytoplasm</keyword>
<dbReference type="SUPFAM" id="SSF160527">
    <property type="entry name" value="V-type ATPase subunit E-like"/>
    <property type="match status" value="1"/>
</dbReference>
<protein>
    <recommendedName>
        <fullName evidence="4">Flagellar assembly protein FliH</fullName>
    </recommendedName>
</protein>
<gene>
    <name evidence="12" type="ORF">FM071_07855</name>
</gene>
<evidence type="ECO:0000256" key="10">
    <source>
        <dbReference type="SAM" id="Coils"/>
    </source>
</evidence>
<keyword evidence="12" id="KW-0966">Cell projection</keyword>
<evidence type="ECO:0000313" key="12">
    <source>
        <dbReference type="EMBL" id="QOP46211.1"/>
    </source>
</evidence>
<comment type="similarity">
    <text evidence="3">Belongs to the FliH family.</text>
</comment>
<feature type="coiled-coil region" evidence="10">
    <location>
        <begin position="135"/>
        <end position="162"/>
    </location>
</feature>
<dbReference type="PANTHER" id="PTHR34982:SF1">
    <property type="entry name" value="FLAGELLAR ASSEMBLY PROTEIN FLIH"/>
    <property type="match status" value="1"/>
</dbReference>
<evidence type="ECO:0000256" key="1">
    <source>
        <dbReference type="ARBA" id="ARBA00003041"/>
    </source>
</evidence>
<dbReference type="InterPro" id="IPR051472">
    <property type="entry name" value="T3SS_Stator/FliH"/>
</dbReference>
<keyword evidence="12" id="KW-0282">Flagellum</keyword>
<dbReference type="GO" id="GO:0005829">
    <property type="term" value="C:cytosol"/>
    <property type="evidence" value="ECO:0007669"/>
    <property type="project" value="TreeGrafter"/>
</dbReference>
<dbReference type="GO" id="GO:0071973">
    <property type="term" value="P:bacterial-type flagellum-dependent cell motility"/>
    <property type="evidence" value="ECO:0007669"/>
    <property type="project" value="InterPro"/>
</dbReference>
<keyword evidence="9" id="KW-1006">Bacterial flagellum protein export</keyword>
<evidence type="ECO:0000256" key="7">
    <source>
        <dbReference type="ARBA" id="ARBA00022795"/>
    </source>
</evidence>
<keyword evidence="8" id="KW-0653">Protein transport</keyword>
<evidence type="ECO:0000256" key="2">
    <source>
        <dbReference type="ARBA" id="ARBA00004496"/>
    </source>
</evidence>
<keyword evidence="12" id="KW-0969">Cilium</keyword>
<dbReference type="InterPro" id="IPR000563">
    <property type="entry name" value="Flag_FliH"/>
</dbReference>
<keyword evidence="10" id="KW-0175">Coiled coil</keyword>
<evidence type="ECO:0000256" key="4">
    <source>
        <dbReference type="ARBA" id="ARBA00016507"/>
    </source>
</evidence>
<proteinExistence type="inferred from homology"/>
<evidence type="ECO:0000256" key="3">
    <source>
        <dbReference type="ARBA" id="ARBA00006602"/>
    </source>
</evidence>
<dbReference type="NCBIfam" id="NF005196">
    <property type="entry name" value="PRK06669.1-1"/>
    <property type="match status" value="1"/>
</dbReference>
<dbReference type="PRINTS" id="PR01003">
    <property type="entry name" value="FLGFLIH"/>
</dbReference>
<dbReference type="GO" id="GO:0044781">
    <property type="term" value="P:bacterial-type flagellum organization"/>
    <property type="evidence" value="ECO:0007669"/>
    <property type="project" value="UniProtKB-KW"/>
</dbReference>
<evidence type="ECO:0000259" key="11">
    <source>
        <dbReference type="Pfam" id="PF02108"/>
    </source>
</evidence>
<dbReference type="Proteomes" id="UP000593580">
    <property type="component" value="Chromosome"/>
</dbReference>
<evidence type="ECO:0000256" key="8">
    <source>
        <dbReference type="ARBA" id="ARBA00022927"/>
    </source>
</evidence>
<evidence type="ECO:0000256" key="5">
    <source>
        <dbReference type="ARBA" id="ARBA00022448"/>
    </source>
</evidence>
<dbReference type="GO" id="GO:0015031">
    <property type="term" value="P:protein transport"/>
    <property type="evidence" value="ECO:0007669"/>
    <property type="project" value="UniProtKB-KW"/>
</dbReference>
<dbReference type="GO" id="GO:0003774">
    <property type="term" value="F:cytoskeletal motor activity"/>
    <property type="evidence" value="ECO:0007669"/>
    <property type="project" value="InterPro"/>
</dbReference>
<dbReference type="Pfam" id="PF02108">
    <property type="entry name" value="FliH"/>
    <property type="match status" value="1"/>
</dbReference>
<evidence type="ECO:0000256" key="9">
    <source>
        <dbReference type="ARBA" id="ARBA00023225"/>
    </source>
</evidence>
<name>A0A7M1B9A0_9BACT</name>
<dbReference type="EMBL" id="CP041406">
    <property type="protein sequence ID" value="QOP46211.1"/>
    <property type="molecule type" value="Genomic_DNA"/>
</dbReference>
<keyword evidence="5" id="KW-0813">Transport</keyword>
<feature type="domain" description="Flagellar assembly protein FliH/Type III secretion system HrpE" evidence="11">
    <location>
        <begin position="127"/>
        <end position="252"/>
    </location>
</feature>
<comment type="function">
    <text evidence="1">Needed for flagellar regrowth and assembly.</text>
</comment>
<dbReference type="GO" id="GO:0009288">
    <property type="term" value="C:bacterial-type flagellum"/>
    <property type="evidence" value="ECO:0007669"/>
    <property type="project" value="InterPro"/>
</dbReference>
<comment type="subcellular location">
    <subcellularLocation>
        <location evidence="2">Cytoplasm</location>
    </subcellularLocation>
</comment>
<sequence>MATVIPNSKIEKHHVDKYNFKVIAMGSEETKEAAVFEESVEQTPVQAAKEIDSSALDAKSKESLIESLMKKTDEMSSNFIKLQMKLEAKEEEYQASLAQAKEEAFAEGMKAGKAQALEEIDKTLNEKMELFTKSIAKLDQSAQEYNSALESLKNELVTAALDISKEVIKIELSTNSSEVAKMLSEELIHDLQGASEVTLKVNPKDHATLSEHFGNLQYVTVIADSAVSEGGVIVVSDAGNIDAQISKRFERVKKAALSE</sequence>
<reference evidence="12 13" key="1">
    <citation type="submission" date="2019-07" db="EMBL/GenBank/DDBJ databases">
        <title>Sulfurimonas paralvinellae sp. nov., a novel mesophilic, hydrogen- and sulfur-oxidizing chemolithoautotroph within the Epsilonproteo- bacteria isolated from a deep-sea hydrothermal vent polychaete nest, reclassification of Thiomicrospira denitrificans as Sulfurimonas denitrificans comb. nov. and emended description of the genus Sulfurimonas.</title>
        <authorList>
            <person name="Wang S."/>
            <person name="Jiang L."/>
            <person name="Shao Z."/>
        </authorList>
    </citation>
    <scope>NUCLEOTIDE SEQUENCE [LARGE SCALE GENOMIC DNA]</scope>
    <source>
        <strain evidence="12 13">GO25</strain>
    </source>
</reference>
<dbReference type="AlphaFoldDB" id="A0A7M1B9A0"/>
<dbReference type="KEGG" id="spal:FM071_07855"/>
<accession>A0A7M1B9A0</accession>
<dbReference type="InterPro" id="IPR018035">
    <property type="entry name" value="Flagellar_FliH/T3SS_HrpE"/>
</dbReference>
<organism evidence="12 13">
    <name type="scientific">Sulfurimonas paralvinellae</name>
    <dbReference type="NCBI Taxonomy" id="317658"/>
    <lineage>
        <taxon>Bacteria</taxon>
        <taxon>Pseudomonadati</taxon>
        <taxon>Campylobacterota</taxon>
        <taxon>Epsilonproteobacteria</taxon>
        <taxon>Campylobacterales</taxon>
        <taxon>Sulfurimonadaceae</taxon>
        <taxon>Sulfurimonas</taxon>
    </lineage>
</organism>
<evidence type="ECO:0000256" key="6">
    <source>
        <dbReference type="ARBA" id="ARBA00022490"/>
    </source>
</evidence>
<dbReference type="RefSeq" id="WP_193110447.1">
    <property type="nucleotide sequence ID" value="NZ_CP041406.1"/>
</dbReference>
<keyword evidence="7" id="KW-1005">Bacterial flagellum biogenesis</keyword>